<dbReference type="InterPro" id="IPR000515">
    <property type="entry name" value="MetI-like"/>
</dbReference>
<comment type="subcellular location">
    <subcellularLocation>
        <location evidence="6">Cell membrane</location>
        <topology evidence="6">Multi-pass membrane protein</topology>
    </subcellularLocation>
    <subcellularLocation>
        <location evidence="1">Membrane</location>
        <topology evidence="1">Multi-pass membrane protein</topology>
    </subcellularLocation>
</comment>
<dbReference type="PANTHER" id="PTHR30177">
    <property type="entry name" value="GLYCINE BETAINE/L-PROLINE TRANSPORT SYSTEM PERMEASE PROTEIN PROW"/>
    <property type="match status" value="1"/>
</dbReference>
<dbReference type="CDD" id="cd06261">
    <property type="entry name" value="TM_PBP2"/>
    <property type="match status" value="1"/>
</dbReference>
<keyword evidence="5 6" id="KW-0472">Membrane</keyword>
<protein>
    <submittedName>
        <fullName evidence="8">ABC transporter permease</fullName>
    </submittedName>
</protein>
<evidence type="ECO:0000256" key="4">
    <source>
        <dbReference type="ARBA" id="ARBA00022989"/>
    </source>
</evidence>
<dbReference type="RefSeq" id="WP_344818877.1">
    <property type="nucleotide sequence ID" value="NZ_BAABCP010000001.1"/>
</dbReference>
<dbReference type="Gene3D" id="1.10.3720.10">
    <property type="entry name" value="MetI-like"/>
    <property type="match status" value="1"/>
</dbReference>
<evidence type="ECO:0000313" key="9">
    <source>
        <dbReference type="Proteomes" id="UP001501591"/>
    </source>
</evidence>
<dbReference type="PANTHER" id="PTHR30177:SF4">
    <property type="entry name" value="OSMOPROTECTANT IMPORT PERMEASE PROTEIN OSMW"/>
    <property type="match status" value="1"/>
</dbReference>
<evidence type="ECO:0000313" key="8">
    <source>
        <dbReference type="EMBL" id="GAA3937439.1"/>
    </source>
</evidence>
<accession>A0ABP7N7J9</accession>
<comment type="caution">
    <text evidence="8">The sequence shown here is derived from an EMBL/GenBank/DDBJ whole genome shotgun (WGS) entry which is preliminary data.</text>
</comment>
<proteinExistence type="inferred from homology"/>
<dbReference type="Proteomes" id="UP001501591">
    <property type="component" value="Unassembled WGS sequence"/>
</dbReference>
<evidence type="ECO:0000256" key="1">
    <source>
        <dbReference type="ARBA" id="ARBA00004141"/>
    </source>
</evidence>
<keyword evidence="3 6" id="KW-0812">Transmembrane</keyword>
<sequence length="215" mass="22861">MSDFLEFLEKRSDDMLELGVQHILIVTVAVLLSTVVGVLVGVISSRTRWAREMAQAVSGAIFTIPTFALLVLLIGPFGLGPAPVIVALALYGLMPIIRNTIVGLTEVDPATTESAAGMGMTKRQQLLRIELPLAWPVILSGIRLTVLLMIGAATIGFIVLGPGYGEFIFTGLYRIGTPVALNLVLAGTLGVIVVAVLFELAFALLRIITVPKGIR</sequence>
<feature type="transmembrane region" description="Helical" evidence="6">
    <location>
        <begin position="180"/>
        <end position="205"/>
    </location>
</feature>
<dbReference type="InterPro" id="IPR035906">
    <property type="entry name" value="MetI-like_sf"/>
</dbReference>
<dbReference type="InterPro" id="IPR051204">
    <property type="entry name" value="ABC_transp_perm/SBD"/>
</dbReference>
<feature type="transmembrane region" description="Helical" evidence="6">
    <location>
        <begin position="56"/>
        <end position="74"/>
    </location>
</feature>
<dbReference type="EMBL" id="BAABCP010000001">
    <property type="protein sequence ID" value="GAA3937439.1"/>
    <property type="molecule type" value="Genomic_DNA"/>
</dbReference>
<reference evidence="9" key="1">
    <citation type="journal article" date="2019" name="Int. J. Syst. Evol. Microbiol.">
        <title>The Global Catalogue of Microorganisms (GCM) 10K type strain sequencing project: providing services to taxonomists for standard genome sequencing and annotation.</title>
        <authorList>
            <consortium name="The Broad Institute Genomics Platform"/>
            <consortium name="The Broad Institute Genome Sequencing Center for Infectious Disease"/>
            <person name="Wu L."/>
            <person name="Ma J."/>
        </authorList>
    </citation>
    <scope>NUCLEOTIDE SEQUENCE [LARGE SCALE GENOMIC DNA]</scope>
    <source>
        <strain evidence="9">JCM 17024</strain>
    </source>
</reference>
<dbReference type="PROSITE" id="PS50928">
    <property type="entry name" value="ABC_TM1"/>
    <property type="match status" value="1"/>
</dbReference>
<feature type="transmembrane region" description="Helical" evidence="6">
    <location>
        <begin position="80"/>
        <end position="97"/>
    </location>
</feature>
<name>A0ABP7N7J9_9MICO</name>
<feature type="transmembrane region" description="Helical" evidence="6">
    <location>
        <begin position="20"/>
        <end position="44"/>
    </location>
</feature>
<evidence type="ECO:0000256" key="5">
    <source>
        <dbReference type="ARBA" id="ARBA00023136"/>
    </source>
</evidence>
<evidence type="ECO:0000256" key="3">
    <source>
        <dbReference type="ARBA" id="ARBA00022692"/>
    </source>
</evidence>
<evidence type="ECO:0000259" key="7">
    <source>
        <dbReference type="PROSITE" id="PS50928"/>
    </source>
</evidence>
<dbReference type="Pfam" id="PF00528">
    <property type="entry name" value="BPD_transp_1"/>
    <property type="match status" value="1"/>
</dbReference>
<comment type="similarity">
    <text evidence="6">Belongs to the binding-protein-dependent transport system permease family.</text>
</comment>
<gene>
    <name evidence="8" type="ORF">GCM10022383_14590</name>
</gene>
<evidence type="ECO:0000256" key="6">
    <source>
        <dbReference type="RuleBase" id="RU363032"/>
    </source>
</evidence>
<organism evidence="8 9">
    <name type="scientific">Microbacterium soli</name>
    <dbReference type="NCBI Taxonomy" id="446075"/>
    <lineage>
        <taxon>Bacteria</taxon>
        <taxon>Bacillati</taxon>
        <taxon>Actinomycetota</taxon>
        <taxon>Actinomycetes</taxon>
        <taxon>Micrococcales</taxon>
        <taxon>Microbacteriaceae</taxon>
        <taxon>Microbacterium</taxon>
    </lineage>
</organism>
<evidence type="ECO:0000256" key="2">
    <source>
        <dbReference type="ARBA" id="ARBA00022448"/>
    </source>
</evidence>
<keyword evidence="2 6" id="KW-0813">Transport</keyword>
<keyword evidence="4 6" id="KW-1133">Transmembrane helix</keyword>
<dbReference type="SUPFAM" id="SSF161098">
    <property type="entry name" value="MetI-like"/>
    <property type="match status" value="1"/>
</dbReference>
<feature type="transmembrane region" description="Helical" evidence="6">
    <location>
        <begin position="133"/>
        <end position="160"/>
    </location>
</feature>
<feature type="domain" description="ABC transmembrane type-1" evidence="7">
    <location>
        <begin position="19"/>
        <end position="202"/>
    </location>
</feature>
<keyword evidence="9" id="KW-1185">Reference proteome</keyword>